<dbReference type="OrthoDB" id="526867at2"/>
<organism evidence="3 4">
    <name type="scientific">Pontixanthobacter aquaemixtae</name>
    <dbReference type="NCBI Taxonomy" id="1958940"/>
    <lineage>
        <taxon>Bacteria</taxon>
        <taxon>Pseudomonadati</taxon>
        <taxon>Pseudomonadota</taxon>
        <taxon>Alphaproteobacteria</taxon>
        <taxon>Sphingomonadales</taxon>
        <taxon>Erythrobacteraceae</taxon>
        <taxon>Pontixanthobacter</taxon>
    </lineage>
</organism>
<feature type="signal peptide" evidence="1">
    <location>
        <begin position="1"/>
        <end position="22"/>
    </location>
</feature>
<keyword evidence="1" id="KW-0732">Signal</keyword>
<accession>A0A844ZSY2</accession>
<feature type="domain" description="DUF547" evidence="2">
    <location>
        <begin position="133"/>
        <end position="245"/>
    </location>
</feature>
<comment type="caution">
    <text evidence="3">The sequence shown here is derived from an EMBL/GenBank/DDBJ whole genome shotgun (WGS) entry which is preliminary data.</text>
</comment>
<evidence type="ECO:0000256" key="1">
    <source>
        <dbReference type="SAM" id="SignalP"/>
    </source>
</evidence>
<dbReference type="RefSeq" id="WP_160604405.1">
    <property type="nucleotide sequence ID" value="NZ_WTYX01000001.1"/>
</dbReference>
<evidence type="ECO:0000313" key="3">
    <source>
        <dbReference type="EMBL" id="MXO90838.1"/>
    </source>
</evidence>
<evidence type="ECO:0000313" key="4">
    <source>
        <dbReference type="Proteomes" id="UP000442714"/>
    </source>
</evidence>
<proteinExistence type="predicted"/>
<reference evidence="3 4" key="1">
    <citation type="submission" date="2019-12" db="EMBL/GenBank/DDBJ databases">
        <title>Genomic-based taxomic classification of the family Erythrobacteraceae.</title>
        <authorList>
            <person name="Xu L."/>
        </authorList>
    </citation>
    <scope>NUCLEOTIDE SEQUENCE [LARGE SCALE GENOMIC DNA]</scope>
    <source>
        <strain evidence="3 4">KCTC 52763</strain>
    </source>
</reference>
<dbReference type="Pfam" id="PF04784">
    <property type="entry name" value="DUF547"/>
    <property type="match status" value="1"/>
</dbReference>
<dbReference type="InterPro" id="IPR006869">
    <property type="entry name" value="DUF547"/>
</dbReference>
<sequence>MKTNFIKTAGLAVLLCTSTALTAQTSDNSFARNQSDPAFAQFQPKANAVKTQIDYTIWDEALKALVIRMGKSIREGAPRVEPGMATRRIYGHDSRYRLEGNRVGFSFFTEEVTQSLTEYRKDLEEVANSIDVSTLSRNEQLAFWMNLHNVAVVEQIALEYPVSQPSRMSIGEAKLPVDDAPVITIRNVKMSPKDIRTKIVYPNWSNPKVIYGFFRGDIGGPSIQRKAFTAANLNDTLDSSAREFINSLRGTEKTGSTMNVSRIYAEAQPFYFSDWPNALRSHYSTYAEEDVIKIMSETSTVEPKLYEFDIADLSNGERDPNYNYLQDAESLGIRVPTAIARLMVERHRKIEKIIKRGERVGEVTFIDVNLTGESVEPKEVE</sequence>
<dbReference type="Proteomes" id="UP000442714">
    <property type="component" value="Unassembled WGS sequence"/>
</dbReference>
<name>A0A844ZSY2_9SPHN</name>
<evidence type="ECO:0000259" key="2">
    <source>
        <dbReference type="Pfam" id="PF04784"/>
    </source>
</evidence>
<keyword evidence="4" id="KW-1185">Reference proteome</keyword>
<protein>
    <submittedName>
        <fullName evidence="3">DUF547 domain-containing protein</fullName>
    </submittedName>
</protein>
<dbReference type="AlphaFoldDB" id="A0A844ZSY2"/>
<gene>
    <name evidence="3" type="ORF">GRI41_08400</name>
</gene>
<feature type="chain" id="PRO_5033004582" evidence="1">
    <location>
        <begin position="23"/>
        <end position="381"/>
    </location>
</feature>
<dbReference type="EMBL" id="WTYX01000001">
    <property type="protein sequence ID" value="MXO90838.1"/>
    <property type="molecule type" value="Genomic_DNA"/>
</dbReference>